<dbReference type="AlphaFoldDB" id="A0A1G6WMD9"/>
<protein>
    <recommendedName>
        <fullName evidence="4">Secreted protein</fullName>
    </recommendedName>
</protein>
<evidence type="ECO:0008006" key="4">
    <source>
        <dbReference type="Google" id="ProtNLM"/>
    </source>
</evidence>
<evidence type="ECO:0000313" key="2">
    <source>
        <dbReference type="EMBL" id="SDD66964.1"/>
    </source>
</evidence>
<proteinExistence type="predicted"/>
<dbReference type="Proteomes" id="UP000198949">
    <property type="component" value="Unassembled WGS sequence"/>
</dbReference>
<reference evidence="3" key="1">
    <citation type="submission" date="2016-10" db="EMBL/GenBank/DDBJ databases">
        <authorList>
            <person name="Varghese N."/>
            <person name="Submissions S."/>
        </authorList>
    </citation>
    <scope>NUCLEOTIDE SEQUENCE [LARGE SCALE GENOMIC DNA]</scope>
    <source>
        <strain evidence="3">CGMCC 4.3516</strain>
    </source>
</reference>
<evidence type="ECO:0000256" key="1">
    <source>
        <dbReference type="SAM" id="SignalP"/>
    </source>
</evidence>
<evidence type="ECO:0000313" key="3">
    <source>
        <dbReference type="Proteomes" id="UP000198949"/>
    </source>
</evidence>
<feature type="chain" id="PRO_5011712364" description="Secreted protein" evidence="1">
    <location>
        <begin position="31"/>
        <end position="136"/>
    </location>
</feature>
<keyword evidence="3" id="KW-1185">Reference proteome</keyword>
<sequence length="136" mass="14154">MTVIRFIAKTAVAAAAAGVLAVGMAAPALAAETTAPTEGGSSYEYDPKDFGGVNFLSNLCIGNWSGDVISLLNVAKSDVTDLCNGWDQNPNGVNVASNICALNWDWSNAASLGLLGTSDVDKVCNWSKDQKHHHGD</sequence>
<accession>A0A1G6WMD9</accession>
<gene>
    <name evidence="2" type="ORF">SAMN05216270_106116</name>
</gene>
<dbReference type="EMBL" id="FNAD01000006">
    <property type="protein sequence ID" value="SDD66964.1"/>
    <property type="molecule type" value="Genomic_DNA"/>
</dbReference>
<organism evidence="2 3">
    <name type="scientific">Glycomyces harbinensis</name>
    <dbReference type="NCBI Taxonomy" id="58114"/>
    <lineage>
        <taxon>Bacteria</taxon>
        <taxon>Bacillati</taxon>
        <taxon>Actinomycetota</taxon>
        <taxon>Actinomycetes</taxon>
        <taxon>Glycomycetales</taxon>
        <taxon>Glycomycetaceae</taxon>
        <taxon>Glycomyces</taxon>
    </lineage>
</organism>
<feature type="signal peptide" evidence="1">
    <location>
        <begin position="1"/>
        <end position="30"/>
    </location>
</feature>
<name>A0A1G6WMD9_9ACTN</name>
<keyword evidence="1" id="KW-0732">Signal</keyword>